<dbReference type="PANTHER" id="PTHR11438:SF4">
    <property type="entry name" value="PROENKEPHALIN-B"/>
    <property type="match status" value="1"/>
</dbReference>
<dbReference type="GO" id="GO:0007268">
    <property type="term" value="P:chemical synaptic transmission"/>
    <property type="evidence" value="ECO:0007669"/>
    <property type="project" value="TreeGrafter"/>
</dbReference>
<evidence type="ECO:0000313" key="7">
    <source>
        <dbReference type="Proteomes" id="UP000192220"/>
    </source>
</evidence>
<comment type="similarity">
    <text evidence="2">Belongs to the opioid neuropeptide precursor family.</text>
</comment>
<dbReference type="Proteomes" id="UP000192220">
    <property type="component" value="Unplaced"/>
</dbReference>
<feature type="chain" id="PRO_5014121463" evidence="6">
    <location>
        <begin position="19"/>
        <end position="225"/>
    </location>
</feature>
<evidence type="ECO:0000256" key="6">
    <source>
        <dbReference type="SAM" id="SignalP"/>
    </source>
</evidence>
<dbReference type="PANTHER" id="PTHR11438">
    <property type="entry name" value="PROENKEPHALIN"/>
    <property type="match status" value="1"/>
</dbReference>
<feature type="region of interest" description="Disordered" evidence="5">
    <location>
        <begin position="155"/>
        <end position="177"/>
    </location>
</feature>
<sequence>MEWYVLVLMLSFPPSIHSDCSAECQKCAQQLLRPDFSSLSCSPDCEGELQSCAPVPSLADFTEDAAAAAEERQQADLVKRYGGFIKRIDKNKLFTSSNSVLKPAAAPKLYQELLKRLEARGAPRDGDQDQDQDLDQEEEDARAFVKRYGGFLRKFGPKSKRSSSGEQEEQEESREELQKRYGGFMRRVRPKLNINNLKWDKRYGGYLRRHFKFSVRSVEEPLYSS</sequence>
<gene>
    <name evidence="8" type="primary">pdyn</name>
</gene>
<keyword evidence="3" id="KW-0964">Secreted</keyword>
<reference evidence="8" key="1">
    <citation type="submission" date="2025-08" db="UniProtKB">
        <authorList>
            <consortium name="RefSeq"/>
        </authorList>
    </citation>
    <scope>IDENTIFICATION</scope>
    <source>
        <strain evidence="8">Quisiro</strain>
        <tissue evidence="8">Liver</tissue>
    </source>
</reference>
<dbReference type="GO" id="GO:0043025">
    <property type="term" value="C:neuronal cell body"/>
    <property type="evidence" value="ECO:0007669"/>
    <property type="project" value="TreeGrafter"/>
</dbReference>
<evidence type="ECO:0000313" key="8">
    <source>
        <dbReference type="RefSeq" id="XP_013856037.1"/>
    </source>
</evidence>
<dbReference type="InterPro" id="IPR006024">
    <property type="entry name" value="Opioid_neupept"/>
</dbReference>
<comment type="subcellular location">
    <subcellularLocation>
        <location evidence="1">Secreted</location>
    </subcellularLocation>
</comment>
<dbReference type="AlphaFoldDB" id="A0A2I4AKM4"/>
<organism evidence="7 8">
    <name type="scientific">Austrofundulus limnaeus</name>
    <name type="common">Annual killifish</name>
    <dbReference type="NCBI Taxonomy" id="52670"/>
    <lineage>
        <taxon>Eukaryota</taxon>
        <taxon>Metazoa</taxon>
        <taxon>Chordata</taxon>
        <taxon>Craniata</taxon>
        <taxon>Vertebrata</taxon>
        <taxon>Euteleostomi</taxon>
        <taxon>Actinopterygii</taxon>
        <taxon>Neopterygii</taxon>
        <taxon>Teleostei</taxon>
        <taxon>Neoteleostei</taxon>
        <taxon>Acanthomorphata</taxon>
        <taxon>Ovalentaria</taxon>
        <taxon>Atherinomorphae</taxon>
        <taxon>Cyprinodontiformes</taxon>
        <taxon>Rivulidae</taxon>
        <taxon>Austrofundulus</taxon>
    </lineage>
</organism>
<evidence type="ECO:0000256" key="5">
    <source>
        <dbReference type="SAM" id="MobiDB-lite"/>
    </source>
</evidence>
<evidence type="ECO:0000256" key="3">
    <source>
        <dbReference type="ARBA" id="ARBA00022525"/>
    </source>
</evidence>
<accession>A0A2I4AKM4</accession>
<dbReference type="OrthoDB" id="8912385at2759"/>
<evidence type="ECO:0000256" key="4">
    <source>
        <dbReference type="ARBA" id="ARBA00023157"/>
    </source>
</evidence>
<evidence type="ECO:0000256" key="2">
    <source>
        <dbReference type="ARBA" id="ARBA00008543"/>
    </source>
</evidence>
<proteinExistence type="inferred from homology"/>
<dbReference type="GO" id="GO:0005886">
    <property type="term" value="C:plasma membrane"/>
    <property type="evidence" value="ECO:0007669"/>
    <property type="project" value="TreeGrafter"/>
</dbReference>
<protein>
    <submittedName>
        <fullName evidence="8">Proenkephalin-B</fullName>
    </submittedName>
</protein>
<keyword evidence="7" id="KW-1185">Reference proteome</keyword>
<dbReference type="GO" id="GO:0007600">
    <property type="term" value="P:sensory perception"/>
    <property type="evidence" value="ECO:0007669"/>
    <property type="project" value="TreeGrafter"/>
</dbReference>
<dbReference type="GO" id="GO:0030425">
    <property type="term" value="C:dendrite"/>
    <property type="evidence" value="ECO:0007669"/>
    <property type="project" value="TreeGrafter"/>
</dbReference>
<dbReference type="STRING" id="52670.A0A2I4AKM4"/>
<dbReference type="RefSeq" id="XP_013856037.1">
    <property type="nucleotide sequence ID" value="XM_014000583.1"/>
</dbReference>
<dbReference type="GO" id="GO:0005576">
    <property type="term" value="C:extracellular region"/>
    <property type="evidence" value="ECO:0007669"/>
    <property type="project" value="UniProtKB-SubCell"/>
</dbReference>
<evidence type="ECO:0000256" key="1">
    <source>
        <dbReference type="ARBA" id="ARBA00004613"/>
    </source>
</evidence>
<keyword evidence="6" id="KW-0732">Signal</keyword>
<dbReference type="GO" id="GO:0043679">
    <property type="term" value="C:axon terminus"/>
    <property type="evidence" value="ECO:0007669"/>
    <property type="project" value="TreeGrafter"/>
</dbReference>
<dbReference type="CTD" id="5173"/>
<keyword evidence="4" id="KW-1015">Disulfide bond</keyword>
<dbReference type="KEGG" id="alim:106511853"/>
<dbReference type="GO" id="GO:0007218">
    <property type="term" value="P:neuropeptide signaling pathway"/>
    <property type="evidence" value="ECO:0007669"/>
    <property type="project" value="InterPro"/>
</dbReference>
<dbReference type="InParanoid" id="A0A2I4AKM4"/>
<name>A0A2I4AKM4_AUSLI</name>
<dbReference type="GO" id="GO:0031628">
    <property type="term" value="F:opioid receptor binding"/>
    <property type="evidence" value="ECO:0007669"/>
    <property type="project" value="TreeGrafter"/>
</dbReference>
<feature type="signal peptide" evidence="6">
    <location>
        <begin position="1"/>
        <end position="18"/>
    </location>
</feature>